<proteinExistence type="predicted"/>
<comment type="caution">
    <text evidence="2">The sequence shown here is derived from an EMBL/GenBank/DDBJ whole genome shotgun (WGS) entry which is preliminary data.</text>
</comment>
<protein>
    <submittedName>
        <fullName evidence="2">Uncharacterized protein</fullName>
    </submittedName>
</protein>
<evidence type="ECO:0000256" key="1">
    <source>
        <dbReference type="SAM" id="MobiDB-lite"/>
    </source>
</evidence>
<reference evidence="3" key="1">
    <citation type="journal article" date="2019" name="Int. J. Syst. Evol. Microbiol.">
        <title>The Global Catalogue of Microorganisms (GCM) 10K type strain sequencing project: providing services to taxonomists for standard genome sequencing and annotation.</title>
        <authorList>
            <consortium name="The Broad Institute Genomics Platform"/>
            <consortium name="The Broad Institute Genome Sequencing Center for Infectious Disease"/>
            <person name="Wu L."/>
            <person name="Ma J."/>
        </authorList>
    </citation>
    <scope>NUCLEOTIDE SEQUENCE [LARGE SCALE GENOMIC DNA]</scope>
    <source>
        <strain evidence="3">CGMCC 4.7198</strain>
    </source>
</reference>
<organism evidence="2 3">
    <name type="scientific">Streptomyces lutosisoli</name>
    <dbReference type="NCBI Taxonomy" id="2665721"/>
    <lineage>
        <taxon>Bacteria</taxon>
        <taxon>Bacillati</taxon>
        <taxon>Actinomycetota</taxon>
        <taxon>Actinomycetes</taxon>
        <taxon>Kitasatosporales</taxon>
        <taxon>Streptomycetaceae</taxon>
        <taxon>Streptomyces</taxon>
    </lineage>
</organism>
<accession>A0ABW2VNS8</accession>
<dbReference type="RefSeq" id="WP_381258944.1">
    <property type="nucleotide sequence ID" value="NZ_JBHTBI010000029.1"/>
</dbReference>
<gene>
    <name evidence="2" type="ORF">ACFQZP_31635</name>
</gene>
<evidence type="ECO:0000313" key="2">
    <source>
        <dbReference type="EMBL" id="MFD0286161.1"/>
    </source>
</evidence>
<sequence length="173" mass="17467">MAMDAVTASGPMLRCAESYQGTVAWRISDPVKTAAAAVRSRIAVAAPPGHETRVALGEDVGGAVTVVADGRKGQEQGVVVGGQRCGGGQGPQDLEGCQKLGERQPVGDPAAERCAADAYNPGEADEGADLREAEAGDAAAAAVERDRDGRAPGHRAAAPLMSRLEGAGSRPVV</sequence>
<name>A0ABW2VNS8_9ACTN</name>
<evidence type="ECO:0000313" key="3">
    <source>
        <dbReference type="Proteomes" id="UP001596957"/>
    </source>
</evidence>
<dbReference type="EMBL" id="JBHTEC010000001">
    <property type="protein sequence ID" value="MFD0286161.1"/>
    <property type="molecule type" value="Genomic_DNA"/>
</dbReference>
<feature type="region of interest" description="Disordered" evidence="1">
    <location>
        <begin position="118"/>
        <end position="173"/>
    </location>
</feature>
<dbReference type="Proteomes" id="UP001596957">
    <property type="component" value="Unassembled WGS sequence"/>
</dbReference>
<keyword evidence="3" id="KW-1185">Reference proteome</keyword>